<evidence type="ECO:0000313" key="7">
    <source>
        <dbReference type="Proteomes" id="UP000004324"/>
    </source>
</evidence>
<reference evidence="6 7" key="1">
    <citation type="journal article" date="2012" name="J. Bacteriol.">
        <title>Draft Genome Sequences for Two Metal-Reducing Pelosinus fermentans Strains Isolated from a Cr(VI)-Contaminated Site and for Type Strain R7.</title>
        <authorList>
            <person name="Brown S.D."/>
            <person name="Podar M."/>
            <person name="Klingeman D.M."/>
            <person name="Johnson C.M."/>
            <person name="Yang Z.K."/>
            <person name="Utturkar S.M."/>
            <person name="Land M.L."/>
            <person name="Mosher J.J."/>
            <person name="Hurt R.A.Jr."/>
            <person name="Phelps T.J."/>
            <person name="Palumbo A.V."/>
            <person name="Arkin A.P."/>
            <person name="Hazen T.C."/>
            <person name="Elias D.A."/>
        </authorList>
    </citation>
    <scope>NUCLEOTIDE SEQUENCE [LARGE SCALE GENOMIC DNA]</scope>
    <source>
        <strain evidence="6 7">B4</strain>
    </source>
</reference>
<dbReference type="SUPFAM" id="SSF53822">
    <property type="entry name" value="Periplasmic binding protein-like I"/>
    <property type="match status" value="1"/>
</dbReference>
<dbReference type="PROSITE" id="PS51257">
    <property type="entry name" value="PROKAR_LIPOPROTEIN"/>
    <property type="match status" value="1"/>
</dbReference>
<keyword evidence="3 4" id="KW-0732">Signal</keyword>
<gene>
    <name evidence="6" type="ORF">FB4_1420</name>
</gene>
<dbReference type="EMBL" id="AKVJ01000076">
    <property type="protein sequence ID" value="EIW15731.1"/>
    <property type="molecule type" value="Genomic_DNA"/>
</dbReference>
<dbReference type="GO" id="GO:0030246">
    <property type="term" value="F:carbohydrate binding"/>
    <property type="evidence" value="ECO:0007669"/>
    <property type="project" value="UniProtKB-ARBA"/>
</dbReference>
<comment type="caution">
    <text evidence="6">The sequence shown here is derived from an EMBL/GenBank/DDBJ whole genome shotgun (WGS) entry which is preliminary data.</text>
</comment>
<proteinExistence type="inferred from homology"/>
<dbReference type="InterPro" id="IPR028082">
    <property type="entry name" value="Peripla_BP_I"/>
</dbReference>
<dbReference type="PANTHER" id="PTHR46847">
    <property type="entry name" value="D-ALLOSE-BINDING PERIPLASMIC PROTEIN-RELATED"/>
    <property type="match status" value="1"/>
</dbReference>
<protein>
    <submittedName>
        <fullName evidence="6">Periplasmic binding protein/LacI transcriptional regulator</fullName>
    </submittedName>
</protein>
<keyword evidence="7" id="KW-1185">Reference proteome</keyword>
<evidence type="ECO:0000259" key="5">
    <source>
        <dbReference type="Pfam" id="PF13407"/>
    </source>
</evidence>
<dbReference type="Proteomes" id="UP000004324">
    <property type="component" value="Unassembled WGS sequence"/>
</dbReference>
<evidence type="ECO:0000256" key="2">
    <source>
        <dbReference type="ARBA" id="ARBA00007639"/>
    </source>
</evidence>
<name>I9L659_9FIRM</name>
<dbReference type="OrthoDB" id="9769193at2"/>
<accession>I9L659</accession>
<dbReference type="InterPro" id="IPR025997">
    <property type="entry name" value="SBP_2_dom"/>
</dbReference>
<comment type="similarity">
    <text evidence="2">Belongs to the bacterial solute-binding protein 2 family.</text>
</comment>
<feature type="signal peptide" evidence="4">
    <location>
        <begin position="1"/>
        <end position="21"/>
    </location>
</feature>
<feature type="domain" description="Periplasmic binding protein" evidence="5">
    <location>
        <begin position="42"/>
        <end position="294"/>
    </location>
</feature>
<evidence type="ECO:0000256" key="4">
    <source>
        <dbReference type="SAM" id="SignalP"/>
    </source>
</evidence>
<dbReference type="Pfam" id="PF13407">
    <property type="entry name" value="Peripla_BP_4"/>
    <property type="match status" value="1"/>
</dbReference>
<organism evidence="6 7">
    <name type="scientific">Pelosinus fermentans B4</name>
    <dbReference type="NCBI Taxonomy" id="1149862"/>
    <lineage>
        <taxon>Bacteria</taxon>
        <taxon>Bacillati</taxon>
        <taxon>Bacillota</taxon>
        <taxon>Negativicutes</taxon>
        <taxon>Selenomonadales</taxon>
        <taxon>Sporomusaceae</taxon>
        <taxon>Pelosinus</taxon>
    </lineage>
</organism>
<dbReference type="RefSeq" id="WP_007938463.1">
    <property type="nucleotide sequence ID" value="NZ_AKVJ01000076.1"/>
</dbReference>
<dbReference type="PATRIC" id="fig|1149862.3.peg.4448"/>
<evidence type="ECO:0000256" key="1">
    <source>
        <dbReference type="ARBA" id="ARBA00004196"/>
    </source>
</evidence>
<dbReference type="AlphaFoldDB" id="I9L659"/>
<comment type="subcellular location">
    <subcellularLocation>
        <location evidence="1">Cell envelope</location>
    </subcellularLocation>
</comment>
<dbReference type="Gene3D" id="3.40.50.2300">
    <property type="match status" value="2"/>
</dbReference>
<dbReference type="GO" id="GO:0030313">
    <property type="term" value="C:cell envelope"/>
    <property type="evidence" value="ECO:0007669"/>
    <property type="project" value="UniProtKB-SubCell"/>
</dbReference>
<dbReference type="CDD" id="cd01536">
    <property type="entry name" value="PBP1_ABC_sugar_binding-like"/>
    <property type="match status" value="1"/>
</dbReference>
<evidence type="ECO:0000256" key="3">
    <source>
        <dbReference type="ARBA" id="ARBA00022729"/>
    </source>
</evidence>
<sequence length="329" mass="34543" precursor="true">MKKSVTVLVGLLISVSLFLTGCGGSQGSQQADSKKASEKMKIGVVVKALNSDYWKLVEAGAKQAGDKLGLDVTVVGPNSETNVTGQIAMIEDQITKKVNGLVIATSQPASAIPVLNKAKDANIPVVLVDTDIPWDSKVSYVGTESFLGGKDAGNYLGKKLPKGSKVVILGGNVGDPNMDTRVNGCKEALKENGLEVATVQPANSERGMAVTVMENLIQSKQEFQGVFAANDEMALGAIRALEAARINVPVVGFDASPDALRAIKDGKLDASVAQDAIKMGYMSVESAMKAAKGEAVDQRINTGTKIIDKDNVDQKVEELSKALGKNIIQ</sequence>
<dbReference type="PANTHER" id="PTHR46847:SF1">
    <property type="entry name" value="D-ALLOSE-BINDING PERIPLASMIC PROTEIN-RELATED"/>
    <property type="match status" value="1"/>
</dbReference>
<evidence type="ECO:0000313" key="6">
    <source>
        <dbReference type="EMBL" id="EIW15731.1"/>
    </source>
</evidence>
<feature type="chain" id="PRO_5039703648" evidence="4">
    <location>
        <begin position="22"/>
        <end position="329"/>
    </location>
</feature>